<evidence type="ECO:0000256" key="4">
    <source>
        <dbReference type="ARBA" id="ARBA00022803"/>
    </source>
</evidence>
<feature type="region of interest" description="Disordered" evidence="5">
    <location>
        <begin position="1"/>
        <end position="26"/>
    </location>
</feature>
<organism evidence="6 7">
    <name type="scientific">Pseudaquabacterium pictum</name>
    <dbReference type="NCBI Taxonomy" id="2315236"/>
    <lineage>
        <taxon>Bacteria</taxon>
        <taxon>Pseudomonadati</taxon>
        <taxon>Pseudomonadota</taxon>
        <taxon>Betaproteobacteria</taxon>
        <taxon>Burkholderiales</taxon>
        <taxon>Sphaerotilaceae</taxon>
        <taxon>Pseudaquabacterium</taxon>
    </lineage>
</organism>
<gene>
    <name evidence="6" type="ORF">AQPW35_22010</name>
</gene>
<dbReference type="InterPro" id="IPR033891">
    <property type="entry name" value="TTC38"/>
</dbReference>
<evidence type="ECO:0000256" key="2">
    <source>
        <dbReference type="ARBA" id="ARBA00019992"/>
    </source>
</evidence>
<keyword evidence="3" id="KW-0677">Repeat</keyword>
<reference evidence="7" key="1">
    <citation type="submission" date="2019-03" db="EMBL/GenBank/DDBJ databases">
        <title>Aquabacterium pictum sp.nov., the first bacteriochlorophyll a-containing freshwater bacterium in the genus Aquabacterium of the class Betaproteobacteria.</title>
        <authorList>
            <person name="Hirose S."/>
            <person name="Tank M."/>
            <person name="Hara E."/>
            <person name="Tamaki H."/>
            <person name="Takaichi S."/>
            <person name="Haruta S."/>
            <person name="Hanada S."/>
        </authorList>
    </citation>
    <scope>NUCLEOTIDE SEQUENCE [LARGE SCALE GENOMIC DNA]</scope>
    <source>
        <strain evidence="7">W35</strain>
    </source>
</reference>
<evidence type="ECO:0000313" key="6">
    <source>
        <dbReference type="EMBL" id="GCL63120.1"/>
    </source>
</evidence>
<dbReference type="SUPFAM" id="SSF48452">
    <property type="entry name" value="TPR-like"/>
    <property type="match status" value="1"/>
</dbReference>
<evidence type="ECO:0000256" key="5">
    <source>
        <dbReference type="SAM" id="MobiDB-lite"/>
    </source>
</evidence>
<name>A0A480AQL7_9BURK</name>
<keyword evidence="4" id="KW-0802">TPR repeat</keyword>
<evidence type="ECO:0000313" key="7">
    <source>
        <dbReference type="Proteomes" id="UP000301751"/>
    </source>
</evidence>
<proteinExistence type="inferred from homology"/>
<comment type="similarity">
    <text evidence="1">Belongs to the TTC38 family.</text>
</comment>
<dbReference type="CDD" id="cd05804">
    <property type="entry name" value="StaR_like"/>
    <property type="match status" value="1"/>
</dbReference>
<dbReference type="PANTHER" id="PTHR16263">
    <property type="entry name" value="TETRATRICOPEPTIDE REPEAT PROTEIN 38"/>
    <property type="match status" value="1"/>
</dbReference>
<accession>A0A480AQL7</accession>
<dbReference type="EMBL" id="BJCL01000004">
    <property type="protein sequence ID" value="GCL63120.1"/>
    <property type="molecule type" value="Genomic_DNA"/>
</dbReference>
<keyword evidence="7" id="KW-1185">Reference proteome</keyword>
<dbReference type="Proteomes" id="UP000301751">
    <property type="component" value="Unassembled WGS sequence"/>
</dbReference>
<dbReference type="InterPro" id="IPR011990">
    <property type="entry name" value="TPR-like_helical_dom_sf"/>
</dbReference>
<comment type="caution">
    <text evidence="6">The sequence shown here is derived from an EMBL/GenBank/DDBJ whole genome shotgun (WGS) entry which is preliminary data.</text>
</comment>
<dbReference type="Gene3D" id="1.25.40.10">
    <property type="entry name" value="Tetratricopeptide repeat domain"/>
    <property type="match status" value="1"/>
</dbReference>
<evidence type="ECO:0000256" key="1">
    <source>
        <dbReference type="ARBA" id="ARBA00005857"/>
    </source>
</evidence>
<protein>
    <recommendedName>
        <fullName evidence="2">Tetratricopeptide repeat protein 38</fullName>
    </recommendedName>
</protein>
<evidence type="ECO:0000256" key="3">
    <source>
        <dbReference type="ARBA" id="ARBA00022737"/>
    </source>
</evidence>
<sequence>MRAKGPSFDNRRFRTAQPGEGERSMHKDRYGLACTGSAAAVQRLARAQEHLLRFRPEVVDELDNAIAEDAGCVMARAARAWIGLMSSEWPDTRAAAELVAGTRSSDAREQAHLEAIRAWSSGDMHACSRLLDALLDAHPRDALALYVGHQIDFFCGDAVNLRDRVVRSRRGWDTQHPDFSAVDGMLAFGLEECGDYARAEDIGRRAVERHADDVWAIHAVVHVLEMQARFDEGIAFLEARRCHWAEGNFLNAHNGWHLAVFLLEREDHPGALAIYDSLLHHAASPGVALEMLDASGLLWRLSLDGVDTGGRWAALADAWAAKDPTPWYVFNDLHAIMAFVGAGRQALAEQRVAQLERYLREGDLGQSNHRMVAGAGLAAARALTAWGRGDDDAAVSALAPVRHQLSVFGGSHAQRDACQRTLLCAAMRGGHGTLARQLLDERLAAKPGSLWNRMRDRQSRGLDAPAA</sequence>
<dbReference type="PANTHER" id="PTHR16263:SF4">
    <property type="entry name" value="TETRATRICOPEPTIDE REPEAT PROTEIN 38"/>
    <property type="match status" value="1"/>
</dbReference>
<dbReference type="AlphaFoldDB" id="A0A480AQL7"/>